<dbReference type="InterPro" id="IPR051474">
    <property type="entry name" value="Anti-sigma-K/W_factor"/>
</dbReference>
<evidence type="ECO:0000313" key="4">
    <source>
        <dbReference type="EMBL" id="MDT0682698.1"/>
    </source>
</evidence>
<organism evidence="4 5">
    <name type="scientific">Tropicimonas omnivorans</name>
    <dbReference type="NCBI Taxonomy" id="3075590"/>
    <lineage>
        <taxon>Bacteria</taxon>
        <taxon>Pseudomonadati</taxon>
        <taxon>Pseudomonadota</taxon>
        <taxon>Alphaproteobacteria</taxon>
        <taxon>Rhodobacterales</taxon>
        <taxon>Roseobacteraceae</taxon>
        <taxon>Tropicimonas</taxon>
    </lineage>
</organism>
<keyword evidence="5" id="KW-1185">Reference proteome</keyword>
<keyword evidence="2" id="KW-0472">Membrane</keyword>
<accession>A0ABU3DG68</accession>
<proteinExistence type="predicted"/>
<feature type="transmembrane region" description="Helical" evidence="2">
    <location>
        <begin position="98"/>
        <end position="119"/>
    </location>
</feature>
<sequence length="238" mass="25315">MSDAADIYGAGPGGPDGRGDAATAGEYALGLLPPDEARTFSSRMRAEPALQSLLAFWQERFALLAEEEIEPVKPPRSVRRKIHARLFETRPRRTVTRFWQTLGGLVVTAAAAGAIWLAVPSSMDRGAHFEFSAELGTAETPVHVVASYDEDRNVLTVERLRADPGPQVSYEMWVIEGENAPVSLGLLPPAPRADLFLPADLGAGFAGSTFAISEEPIGGSQTGAPTGEILGTATFAEL</sequence>
<reference evidence="4 5" key="1">
    <citation type="submission" date="2023-09" db="EMBL/GenBank/DDBJ databases">
        <authorList>
            <person name="Rey-Velasco X."/>
        </authorList>
    </citation>
    <scope>NUCLEOTIDE SEQUENCE [LARGE SCALE GENOMIC DNA]</scope>
    <source>
        <strain evidence="4 5">F158</strain>
    </source>
</reference>
<evidence type="ECO:0000256" key="2">
    <source>
        <dbReference type="SAM" id="Phobius"/>
    </source>
</evidence>
<feature type="domain" description="Anti-sigma K factor RskA C-terminal" evidence="3">
    <location>
        <begin position="121"/>
        <end position="229"/>
    </location>
</feature>
<keyword evidence="2" id="KW-0812">Transmembrane</keyword>
<evidence type="ECO:0000259" key="3">
    <source>
        <dbReference type="Pfam" id="PF10099"/>
    </source>
</evidence>
<feature type="region of interest" description="Disordered" evidence="1">
    <location>
        <begin position="1"/>
        <end position="22"/>
    </location>
</feature>
<keyword evidence="2" id="KW-1133">Transmembrane helix</keyword>
<comment type="caution">
    <text evidence="4">The sequence shown here is derived from an EMBL/GenBank/DDBJ whole genome shotgun (WGS) entry which is preliminary data.</text>
</comment>
<dbReference type="InterPro" id="IPR018764">
    <property type="entry name" value="RskA_C"/>
</dbReference>
<evidence type="ECO:0000256" key="1">
    <source>
        <dbReference type="SAM" id="MobiDB-lite"/>
    </source>
</evidence>
<name>A0ABU3DG68_9RHOB</name>
<dbReference type="PANTHER" id="PTHR37461:SF1">
    <property type="entry name" value="ANTI-SIGMA-K FACTOR RSKA"/>
    <property type="match status" value="1"/>
</dbReference>
<dbReference type="PANTHER" id="PTHR37461">
    <property type="entry name" value="ANTI-SIGMA-K FACTOR RSKA"/>
    <property type="match status" value="1"/>
</dbReference>
<dbReference type="Proteomes" id="UP001265259">
    <property type="component" value="Unassembled WGS sequence"/>
</dbReference>
<protein>
    <submittedName>
        <fullName evidence="4">Anti-sigma factor</fullName>
    </submittedName>
</protein>
<dbReference type="RefSeq" id="WP_311690500.1">
    <property type="nucleotide sequence ID" value="NZ_JAVRHL010000002.1"/>
</dbReference>
<dbReference type="Pfam" id="PF10099">
    <property type="entry name" value="RskA_C"/>
    <property type="match status" value="1"/>
</dbReference>
<dbReference type="EMBL" id="JAVRHL010000002">
    <property type="protein sequence ID" value="MDT0682698.1"/>
    <property type="molecule type" value="Genomic_DNA"/>
</dbReference>
<gene>
    <name evidence="4" type="ORF">RM543_08370</name>
</gene>
<evidence type="ECO:0000313" key="5">
    <source>
        <dbReference type="Proteomes" id="UP001265259"/>
    </source>
</evidence>